<dbReference type="Pfam" id="PF01425">
    <property type="entry name" value="Amidase"/>
    <property type="match status" value="1"/>
</dbReference>
<feature type="binding site" evidence="4">
    <location>
        <position position="178"/>
    </location>
    <ligand>
        <name>substrate</name>
    </ligand>
</feature>
<keyword evidence="2" id="KW-0378">Hydrolase</keyword>
<evidence type="ECO:0000256" key="4">
    <source>
        <dbReference type="PIRSR" id="PIRSR001221-2"/>
    </source>
</evidence>
<reference evidence="6" key="2">
    <citation type="journal article" date="2022" name="Microb. Genom.">
        <title>A chromosome-scale genome assembly of the tomato pathogen Cladosporium fulvum reveals a compartmentalized genome architecture and the presence of a dispensable chromosome.</title>
        <authorList>
            <person name="Zaccaron A.Z."/>
            <person name="Chen L.H."/>
            <person name="Samaras A."/>
            <person name="Stergiopoulos I."/>
        </authorList>
    </citation>
    <scope>NUCLEOTIDE SEQUENCE</scope>
    <source>
        <strain evidence="6">Race5_Kim</strain>
    </source>
</reference>
<dbReference type="PANTHER" id="PTHR46072:SF2">
    <property type="entry name" value="AMIDASE (EUROFUNG)"/>
    <property type="match status" value="1"/>
</dbReference>
<dbReference type="Gene3D" id="3.90.1300.10">
    <property type="entry name" value="Amidase signature (AS) domain"/>
    <property type="match status" value="1"/>
</dbReference>
<accession>A0A9Q8PAW4</accession>
<dbReference type="SUPFAM" id="SSF75304">
    <property type="entry name" value="Amidase signature (AS) enzymes"/>
    <property type="match status" value="1"/>
</dbReference>
<name>A0A9Q8PAW4_PASFU</name>
<reference evidence="6" key="1">
    <citation type="submission" date="2021-12" db="EMBL/GenBank/DDBJ databases">
        <authorList>
            <person name="Zaccaron A."/>
            <person name="Stergiopoulos I."/>
        </authorList>
    </citation>
    <scope>NUCLEOTIDE SEQUENCE</scope>
    <source>
        <strain evidence="6">Race5_Kim</strain>
    </source>
</reference>
<dbReference type="AlphaFoldDB" id="A0A9Q8PAW4"/>
<dbReference type="Proteomes" id="UP000756132">
    <property type="component" value="Chromosome 6"/>
</dbReference>
<proteinExistence type="inferred from homology"/>
<dbReference type="GeneID" id="71986766"/>
<feature type="active site" description="Acyl-ester intermediate" evidence="3">
    <location>
        <position position="202"/>
    </location>
</feature>
<evidence type="ECO:0000259" key="5">
    <source>
        <dbReference type="Pfam" id="PF01425"/>
    </source>
</evidence>
<feature type="binding site" evidence="4">
    <location>
        <position position="152"/>
    </location>
    <ligand>
        <name>substrate</name>
    </ligand>
</feature>
<dbReference type="KEGG" id="ffu:CLAFUR5_06888"/>
<protein>
    <submittedName>
        <fullName evidence="6">Acetamidase</fullName>
    </submittedName>
</protein>
<feature type="binding site" evidence="4">
    <location>
        <begin position="199"/>
        <end position="202"/>
    </location>
    <ligand>
        <name>substrate</name>
    </ligand>
</feature>
<dbReference type="PANTHER" id="PTHR46072">
    <property type="entry name" value="AMIDASE-RELATED-RELATED"/>
    <property type="match status" value="1"/>
</dbReference>
<comment type="similarity">
    <text evidence="1">Belongs to the amidase family.</text>
</comment>
<evidence type="ECO:0000256" key="1">
    <source>
        <dbReference type="ARBA" id="ARBA00009199"/>
    </source>
</evidence>
<feature type="active site" description="Charge relay system" evidence="3">
    <location>
        <position position="178"/>
    </location>
</feature>
<dbReference type="OrthoDB" id="6428749at2759"/>
<dbReference type="InterPro" id="IPR023631">
    <property type="entry name" value="Amidase_dom"/>
</dbReference>
<feature type="domain" description="Amidase" evidence="5">
    <location>
        <begin position="63"/>
        <end position="491"/>
    </location>
</feature>
<evidence type="ECO:0000313" key="7">
    <source>
        <dbReference type="Proteomes" id="UP000756132"/>
    </source>
</evidence>
<dbReference type="InterPro" id="IPR036928">
    <property type="entry name" value="AS_sf"/>
</dbReference>
<organism evidence="6 7">
    <name type="scientific">Passalora fulva</name>
    <name type="common">Tomato leaf mold</name>
    <name type="synonym">Cladosporium fulvum</name>
    <dbReference type="NCBI Taxonomy" id="5499"/>
    <lineage>
        <taxon>Eukaryota</taxon>
        <taxon>Fungi</taxon>
        <taxon>Dikarya</taxon>
        <taxon>Ascomycota</taxon>
        <taxon>Pezizomycotina</taxon>
        <taxon>Dothideomycetes</taxon>
        <taxon>Dothideomycetidae</taxon>
        <taxon>Mycosphaerellales</taxon>
        <taxon>Mycosphaerellaceae</taxon>
        <taxon>Fulvia</taxon>
    </lineage>
</organism>
<dbReference type="GO" id="GO:0016787">
    <property type="term" value="F:hydrolase activity"/>
    <property type="evidence" value="ECO:0007669"/>
    <property type="project" value="UniProtKB-KW"/>
</dbReference>
<dbReference type="RefSeq" id="XP_047763433.1">
    <property type="nucleotide sequence ID" value="XM_047906036.1"/>
</dbReference>
<evidence type="ECO:0000256" key="2">
    <source>
        <dbReference type="ARBA" id="ARBA00022801"/>
    </source>
</evidence>
<gene>
    <name evidence="6" type="ORF">CLAFUR5_06888</name>
</gene>
<dbReference type="PIRSF" id="PIRSF001221">
    <property type="entry name" value="Amidase_fungi"/>
    <property type="match status" value="1"/>
</dbReference>
<keyword evidence="7" id="KW-1185">Reference proteome</keyword>
<feature type="active site" description="Charge relay system" evidence="3">
    <location>
        <position position="119"/>
    </location>
</feature>
<evidence type="ECO:0000313" key="6">
    <source>
        <dbReference type="EMBL" id="UJO19067.1"/>
    </source>
</evidence>
<sequence length="503" mass="55408">MGDTAPLTEKPDWRHVVERKRTKREALVQPYLDDSKQQQDITSISDVSKLASLVAKGELKAYDVIMAYVRRAAAAHKQTNCLTEVMFDEAINRASDLDEYLVAHGGTIGPLHGIPMTLKDQFDPAFRNALLVDILQSAGAVILAKTNLPQSIMWCETENPLWGLTTNPRDPQLTPGGSTGGDGALLTQHGSLVGWGTDIGGSVRIPSHMLGLYGLKPSSGRLPYEGVQVSTAGQEHVPSVVGPLARSLDSIELIMREIIKAQPWTHDPTCHRLARDEAAYSQTLDNPLVIGLLVDDGHVKVHPPIQRVLLEAAEKLKSAGHTVITWNDDGHTECIKIMDSYYTADGGEDIKRAVAEGGEPFIPHVEALVNRAPAISVYEYWQLNKRKRAAHKAVDVLLMPTMPHPAVKHRSCKWVGYTKVWNLLDYTALVLPYGNVDKSVDIGKTDNEVRNYKPRNVLDDWNWSLYDSDAMDGLPLSVQVVGRRLEEEKVLAAGKVIDGVLRS</sequence>
<dbReference type="EMBL" id="CP090168">
    <property type="protein sequence ID" value="UJO19067.1"/>
    <property type="molecule type" value="Genomic_DNA"/>
</dbReference>
<evidence type="ECO:0000256" key="3">
    <source>
        <dbReference type="PIRSR" id="PIRSR001221-1"/>
    </source>
</evidence>